<keyword evidence="3 7" id="KW-0479">Metal-binding</keyword>
<dbReference type="SMART" id="SM00606">
    <property type="entry name" value="CBD_IV"/>
    <property type="match status" value="1"/>
</dbReference>
<name>A0ABX0QE67_9BACT</name>
<keyword evidence="4" id="KW-0732">Signal</keyword>
<dbReference type="PROSITE" id="PS50093">
    <property type="entry name" value="PKD"/>
    <property type="match status" value="1"/>
</dbReference>
<dbReference type="EMBL" id="WAEL01000003">
    <property type="protein sequence ID" value="NID10721.1"/>
    <property type="molecule type" value="Genomic_DNA"/>
</dbReference>
<dbReference type="InterPro" id="IPR011041">
    <property type="entry name" value="Quinoprot_gluc/sorb_DH_b-prop"/>
</dbReference>
<comment type="caution">
    <text evidence="11">The sequence shown here is derived from an EMBL/GenBank/DDBJ whole genome shotgun (WGS) entry which is preliminary data.</text>
</comment>
<dbReference type="Gene3D" id="2.60.40.10">
    <property type="entry name" value="Immunoglobulins"/>
    <property type="match status" value="1"/>
</dbReference>
<dbReference type="CDD" id="cd00146">
    <property type="entry name" value="PKD"/>
    <property type="match status" value="1"/>
</dbReference>
<dbReference type="InterPro" id="IPR006584">
    <property type="entry name" value="Cellulose-bd_IV"/>
</dbReference>
<dbReference type="Pfam" id="PF00034">
    <property type="entry name" value="Cytochrom_C"/>
    <property type="match status" value="1"/>
</dbReference>
<evidence type="ECO:0000256" key="7">
    <source>
        <dbReference type="PROSITE-ProRule" id="PRU00433"/>
    </source>
</evidence>
<dbReference type="InterPro" id="IPR000601">
    <property type="entry name" value="PKD_dom"/>
</dbReference>
<evidence type="ECO:0000313" key="11">
    <source>
        <dbReference type="EMBL" id="NID10721.1"/>
    </source>
</evidence>
<dbReference type="InterPro" id="IPR005084">
    <property type="entry name" value="CBM6"/>
</dbReference>
<keyword evidence="6 7" id="KW-0408">Iron</keyword>
<accession>A0ABX0QE67</accession>
<dbReference type="InterPro" id="IPR009056">
    <property type="entry name" value="Cyt_c-like_dom"/>
</dbReference>
<evidence type="ECO:0000256" key="3">
    <source>
        <dbReference type="ARBA" id="ARBA00022723"/>
    </source>
</evidence>
<evidence type="ECO:0000313" key="12">
    <source>
        <dbReference type="Proteomes" id="UP000606008"/>
    </source>
</evidence>
<evidence type="ECO:0000256" key="5">
    <source>
        <dbReference type="ARBA" id="ARBA00022982"/>
    </source>
</evidence>
<evidence type="ECO:0000256" key="2">
    <source>
        <dbReference type="ARBA" id="ARBA00022617"/>
    </source>
</evidence>
<dbReference type="PRINTS" id="PR00606">
    <property type="entry name" value="CYTCHROMECID"/>
</dbReference>
<dbReference type="Gene3D" id="2.60.120.260">
    <property type="entry name" value="Galactose-binding domain-like"/>
    <property type="match status" value="1"/>
</dbReference>
<evidence type="ECO:0000256" key="1">
    <source>
        <dbReference type="ARBA" id="ARBA00022448"/>
    </source>
</evidence>
<sequence length="928" mass="102552">MFLPLIRYSVSLSLLLGLTALSNQESGPEKRVADLARTQADTANRPEENRFTKTVLSNDLNEPMELAVAPDGRVFFVERAGKFYLYDPAQRKTRLLYDFPAKAVDKYLNGLLGMTIDPDFAKNHFLYFFYTVQEQQQTKQRIARFTINDDSSLDVASEKVIIEFPIDLEVSAHTGGSMCWDTNRNLFISTGDNTVPFESGGHAPIDAREGRLTFDAQRSAGNTNDLRGKILRIHVESTIAAGAPAYTIPAGNLFPVGMPKTRPEIYVMGCRNPYRISVDPVTSILYWGEIGPDAGTDGKQGPRGYDEFNQAKKAGNYGWPYFVGDSKPYFQYNFATKEVGPLFDPNAPVNNSPNNTGLQVLPPTQKAMVWYPYNKSDEFAQLGLGGRCAMGGPVYHYDAALKSNTKLPAYYDKALFMYDWMRNWVYAVRLDNNQNYQSLDAFMPTSGDFRRPVDLEIGPDGSMYMLEYGSVYGIDNDDARLVRIDFNAGNRPPVALAMAADTIGLAPMTVAFKGDKSRDYDAGDQVRYAWRFEGNKVASTEVNPTYTFRKNGVYKAILTVTDQAGKSNSDTMTIKVGNTTPQVAIAVPQNRTFFPATAAPLAYAVNIRDKEDKVIDKKNVKVVLNYIPKVSSEPLMGHQQLSSTFNLGKSLIAGSDCKACHQLNAKSVGPSFTEVSKRYRDDKTATAKLANKIIIGGGGVWGEHSMSAHPQLSREEATEIVKYILSVGNEPTENRLPQQGKLTLTEHVGKEQLGRYVLTASYTDKGPVAAATAKGKSPLALTKTDVLVLRPTKVLGSEADELNNMTRQGKRLGNIHHQSYFVLKNIDLTGIDQLTYRYSSKDRAATVEVHTGSPTGPVVSTFAYEPTGGWNTYKEQSVPISNPGGLHDLYFVFVKKDTPNRDLFSLEWLLFNPAVTAVQPAKTATSGR</sequence>
<keyword evidence="5" id="KW-0249">Electron transport</keyword>
<dbReference type="PANTHER" id="PTHR19328:SF75">
    <property type="entry name" value="ALDOSE SUGAR DEHYDROGENASE YLII"/>
    <property type="match status" value="1"/>
</dbReference>
<evidence type="ECO:0000259" key="9">
    <source>
        <dbReference type="PROSITE" id="PS51007"/>
    </source>
</evidence>
<dbReference type="SMART" id="SM00089">
    <property type="entry name" value="PKD"/>
    <property type="match status" value="1"/>
</dbReference>
<dbReference type="CDD" id="cd04084">
    <property type="entry name" value="CBM6_xylanase-like"/>
    <property type="match status" value="1"/>
</dbReference>
<dbReference type="InterPro" id="IPR008979">
    <property type="entry name" value="Galactose-bd-like_sf"/>
</dbReference>
<feature type="domain" description="CBM6" evidence="10">
    <location>
        <begin position="771"/>
        <end position="912"/>
    </location>
</feature>
<dbReference type="Gene3D" id="2.120.10.30">
    <property type="entry name" value="TolB, C-terminal domain"/>
    <property type="match status" value="1"/>
</dbReference>
<dbReference type="Pfam" id="PF18911">
    <property type="entry name" value="PKD_4"/>
    <property type="match status" value="1"/>
</dbReference>
<dbReference type="SUPFAM" id="SSF46626">
    <property type="entry name" value="Cytochrome c"/>
    <property type="match status" value="1"/>
</dbReference>
<evidence type="ECO:0000256" key="4">
    <source>
        <dbReference type="ARBA" id="ARBA00022729"/>
    </source>
</evidence>
<dbReference type="PANTHER" id="PTHR19328">
    <property type="entry name" value="HEDGEHOG-INTERACTING PROTEIN"/>
    <property type="match status" value="1"/>
</dbReference>
<dbReference type="PROSITE" id="PS51007">
    <property type="entry name" value="CYTC"/>
    <property type="match status" value="1"/>
</dbReference>
<dbReference type="InterPro" id="IPR002324">
    <property type="entry name" value="Cyt_c_ID"/>
</dbReference>
<dbReference type="InterPro" id="IPR013783">
    <property type="entry name" value="Ig-like_fold"/>
</dbReference>
<dbReference type="SUPFAM" id="SSF49785">
    <property type="entry name" value="Galactose-binding domain-like"/>
    <property type="match status" value="1"/>
</dbReference>
<proteinExistence type="predicted"/>
<keyword evidence="2 7" id="KW-0349">Heme</keyword>
<feature type="domain" description="Cytochrome c" evidence="9">
    <location>
        <begin position="643"/>
        <end position="728"/>
    </location>
</feature>
<dbReference type="Proteomes" id="UP000606008">
    <property type="component" value="Unassembled WGS sequence"/>
</dbReference>
<feature type="domain" description="PKD" evidence="8">
    <location>
        <begin position="522"/>
        <end position="576"/>
    </location>
</feature>
<dbReference type="Gene3D" id="1.10.760.10">
    <property type="entry name" value="Cytochrome c-like domain"/>
    <property type="match status" value="1"/>
</dbReference>
<organism evidence="11 12">
    <name type="scientific">Fibrivirga algicola</name>
    <dbReference type="NCBI Taxonomy" id="2950420"/>
    <lineage>
        <taxon>Bacteria</taxon>
        <taxon>Pseudomonadati</taxon>
        <taxon>Bacteroidota</taxon>
        <taxon>Cytophagia</taxon>
        <taxon>Cytophagales</taxon>
        <taxon>Spirosomataceae</taxon>
        <taxon>Fibrivirga</taxon>
    </lineage>
</organism>
<dbReference type="Pfam" id="PF07995">
    <property type="entry name" value="GSDH"/>
    <property type="match status" value="1"/>
</dbReference>
<keyword evidence="1" id="KW-0813">Transport</keyword>
<reference evidence="11" key="1">
    <citation type="submission" date="2024-05" db="EMBL/GenBank/DDBJ databases">
        <authorList>
            <person name="Jung D.-H."/>
        </authorList>
    </citation>
    <scope>NUCLEOTIDE SEQUENCE</scope>
    <source>
        <strain evidence="11">JA-25</strain>
    </source>
</reference>
<dbReference type="PROSITE" id="PS51175">
    <property type="entry name" value="CBM6"/>
    <property type="match status" value="1"/>
</dbReference>
<dbReference type="InterPro" id="IPR011042">
    <property type="entry name" value="6-blade_b-propeller_TolB-like"/>
</dbReference>
<dbReference type="InterPro" id="IPR022409">
    <property type="entry name" value="PKD/Chitinase_dom"/>
</dbReference>
<protein>
    <submittedName>
        <fullName evidence="11">Carbohydrate-binding protein</fullName>
    </submittedName>
</protein>
<dbReference type="SUPFAM" id="SSF49299">
    <property type="entry name" value="PKD domain"/>
    <property type="match status" value="1"/>
</dbReference>
<evidence type="ECO:0000259" key="8">
    <source>
        <dbReference type="PROSITE" id="PS50093"/>
    </source>
</evidence>
<dbReference type="Pfam" id="PF03422">
    <property type="entry name" value="CBM_6"/>
    <property type="match status" value="1"/>
</dbReference>
<keyword evidence="12" id="KW-1185">Reference proteome</keyword>
<dbReference type="SUPFAM" id="SSF50952">
    <property type="entry name" value="Soluble quinoprotein glucose dehydrogenase"/>
    <property type="match status" value="1"/>
</dbReference>
<dbReference type="InterPro" id="IPR012938">
    <property type="entry name" value="Glc/Sorbosone_DH"/>
</dbReference>
<gene>
    <name evidence="11" type="ORF">F7231_11115</name>
</gene>
<evidence type="ECO:0000259" key="10">
    <source>
        <dbReference type="PROSITE" id="PS51175"/>
    </source>
</evidence>
<dbReference type="InterPro" id="IPR035986">
    <property type="entry name" value="PKD_dom_sf"/>
</dbReference>
<evidence type="ECO:0000256" key="6">
    <source>
        <dbReference type="ARBA" id="ARBA00023004"/>
    </source>
</evidence>
<dbReference type="InterPro" id="IPR036909">
    <property type="entry name" value="Cyt_c-like_dom_sf"/>
</dbReference>